<organism evidence="3 4">
    <name type="scientific">Acetobacter conturbans</name>
    <dbReference type="NCBI Taxonomy" id="1737472"/>
    <lineage>
        <taxon>Bacteria</taxon>
        <taxon>Pseudomonadati</taxon>
        <taxon>Pseudomonadota</taxon>
        <taxon>Alphaproteobacteria</taxon>
        <taxon>Acetobacterales</taxon>
        <taxon>Acetobacteraceae</taxon>
        <taxon>Acetobacter</taxon>
    </lineage>
</organism>
<protein>
    <submittedName>
        <fullName evidence="3">WecB/TagA/CpsF family glycosyltransferase</fullName>
    </submittedName>
</protein>
<name>A0ABX0K1D0_9PROT</name>
<sequence>MHSDCKDEGGSRVFQGHSFPVIPVMGLPIMDIPREDIIECLVEAVKQGGAARVVNANAHYVTLSQKNRWMRQLFQQSEIAFCDGAGVQLASLFLTGQRPHRTTPPEWVGDMLSRLGSEATVFWLGGEQAIAEKAAAAFAEKYGCRTVGCQNGFFDPTPGSADAERVLKAIVDAKPSVLLLNMGMPRQEKWLWDNWGRLPPTVAITAGALVDHAAGRVSRPPRWVANLGLEWLVRLTREPQRLWRRYMIGLPVFGFYVLRWKLACFMGKSSRKTRG</sequence>
<accession>A0ABX0K1D0</accession>
<proteinExistence type="predicted"/>
<keyword evidence="4" id="KW-1185">Reference proteome</keyword>
<comment type="caution">
    <text evidence="3">The sequence shown here is derived from an EMBL/GenBank/DDBJ whole genome shotgun (WGS) entry which is preliminary data.</text>
</comment>
<dbReference type="InterPro" id="IPR004629">
    <property type="entry name" value="WecG_TagA_CpsF"/>
</dbReference>
<evidence type="ECO:0000313" key="3">
    <source>
        <dbReference type="EMBL" id="NHN88962.1"/>
    </source>
</evidence>
<reference evidence="3 4" key="1">
    <citation type="journal article" date="2020" name="Int. J. Syst. Evol. Microbiol.">
        <title>Novel acetic acid bacteria from cider fermentations: Acetobacter conturbans sp. nov. and Acetobacter fallax sp. nov.</title>
        <authorList>
            <person name="Sombolestani A.S."/>
            <person name="Cleenwerck I."/>
            <person name="Cnockaert M."/>
            <person name="Borremans W."/>
            <person name="Wieme A.D."/>
            <person name="De Vuyst L."/>
            <person name="Vandamme P."/>
        </authorList>
    </citation>
    <scope>NUCLEOTIDE SEQUENCE [LARGE SCALE GENOMIC DNA]</scope>
    <source>
        <strain evidence="3 4">LMG 1627</strain>
    </source>
</reference>
<dbReference type="PANTHER" id="PTHR34136:SF1">
    <property type="entry name" value="UDP-N-ACETYL-D-MANNOSAMINURONIC ACID TRANSFERASE"/>
    <property type="match status" value="1"/>
</dbReference>
<keyword evidence="1" id="KW-0328">Glycosyltransferase</keyword>
<evidence type="ECO:0000313" key="4">
    <source>
        <dbReference type="Proteomes" id="UP000631653"/>
    </source>
</evidence>
<dbReference type="NCBIfam" id="TIGR00696">
    <property type="entry name" value="wecG_tagA_cpsF"/>
    <property type="match status" value="1"/>
</dbReference>
<dbReference type="PANTHER" id="PTHR34136">
    <property type="match status" value="1"/>
</dbReference>
<dbReference type="EMBL" id="WOSY01000008">
    <property type="protein sequence ID" value="NHN88962.1"/>
    <property type="molecule type" value="Genomic_DNA"/>
</dbReference>
<keyword evidence="2" id="KW-0808">Transferase</keyword>
<gene>
    <name evidence="3" type="ORF">GOB81_09995</name>
</gene>
<evidence type="ECO:0000256" key="1">
    <source>
        <dbReference type="ARBA" id="ARBA00022676"/>
    </source>
</evidence>
<dbReference type="Proteomes" id="UP000631653">
    <property type="component" value="Unassembled WGS sequence"/>
</dbReference>
<dbReference type="Pfam" id="PF03808">
    <property type="entry name" value="Glyco_tran_WecG"/>
    <property type="match status" value="1"/>
</dbReference>
<evidence type="ECO:0000256" key="2">
    <source>
        <dbReference type="ARBA" id="ARBA00022679"/>
    </source>
</evidence>
<dbReference type="CDD" id="cd06533">
    <property type="entry name" value="Glyco_transf_WecG_TagA"/>
    <property type="match status" value="1"/>
</dbReference>